<name>A0ABX8Y3W5_9ACTN</name>
<evidence type="ECO:0000313" key="3">
    <source>
        <dbReference type="Proteomes" id="UP000827138"/>
    </source>
</evidence>
<sequence length="158" mass="15957">MPAPPGRAPSLPPRRKPLAALAHGFLLVAFVLCSLAHGPSGEPHRSSAPTVPAATTVPPATTAPAAGGTTGATLAAPEAPHGPHGHHSAEGCPTGGVPRTPTAQTSHQPPPAADPAPLLAGITAAVLGPLPPARSSPHRRRRSRTGRTVLVRTSRWRI</sequence>
<proteinExistence type="predicted"/>
<organism evidence="2 3">
    <name type="scientific">Streptomyces akebiae</name>
    <dbReference type="NCBI Taxonomy" id="2865673"/>
    <lineage>
        <taxon>Bacteria</taxon>
        <taxon>Bacillati</taxon>
        <taxon>Actinomycetota</taxon>
        <taxon>Actinomycetes</taxon>
        <taxon>Kitasatosporales</taxon>
        <taxon>Streptomycetaceae</taxon>
        <taxon>Streptomyces</taxon>
    </lineage>
</organism>
<feature type="compositionally biased region" description="Low complexity" evidence="1">
    <location>
        <begin position="48"/>
        <end position="79"/>
    </location>
</feature>
<accession>A0ABX8Y3W5</accession>
<evidence type="ECO:0000256" key="1">
    <source>
        <dbReference type="SAM" id="MobiDB-lite"/>
    </source>
</evidence>
<dbReference type="EMBL" id="CP080647">
    <property type="protein sequence ID" value="QYX82428.1"/>
    <property type="molecule type" value="Genomic_DNA"/>
</dbReference>
<feature type="region of interest" description="Disordered" evidence="1">
    <location>
        <begin position="39"/>
        <end position="112"/>
    </location>
</feature>
<keyword evidence="3" id="KW-1185">Reference proteome</keyword>
<dbReference type="Proteomes" id="UP000827138">
    <property type="component" value="Chromosome"/>
</dbReference>
<protein>
    <recommendedName>
        <fullName evidence="4">Secreted protein</fullName>
    </recommendedName>
</protein>
<gene>
    <name evidence="2" type="ORF">K1J60_43045</name>
</gene>
<reference evidence="2 3" key="1">
    <citation type="submission" date="2021-08" db="EMBL/GenBank/DDBJ databases">
        <authorList>
            <person name="Ping M."/>
        </authorList>
    </citation>
    <scope>NUCLEOTIDE SEQUENCE [LARGE SCALE GENOMIC DNA]</scope>
    <source>
        <strain evidence="2 3">MG28</strain>
    </source>
</reference>
<dbReference type="RefSeq" id="WP_220650968.1">
    <property type="nucleotide sequence ID" value="NZ_CP080647.1"/>
</dbReference>
<evidence type="ECO:0008006" key="4">
    <source>
        <dbReference type="Google" id="ProtNLM"/>
    </source>
</evidence>
<evidence type="ECO:0000313" key="2">
    <source>
        <dbReference type="EMBL" id="QYX82428.1"/>
    </source>
</evidence>